<proteinExistence type="predicted"/>
<dbReference type="Proteomes" id="UP000519897">
    <property type="component" value="Unassembled WGS sequence"/>
</dbReference>
<evidence type="ECO:0008006" key="3">
    <source>
        <dbReference type="Google" id="ProtNLM"/>
    </source>
</evidence>
<keyword evidence="2" id="KW-1185">Reference proteome</keyword>
<evidence type="ECO:0000313" key="1">
    <source>
        <dbReference type="EMBL" id="MBB4141573.1"/>
    </source>
</evidence>
<accession>A0A7W6LC30</accession>
<protein>
    <recommendedName>
        <fullName evidence="3">Lytic murein transglycosylase</fullName>
    </recommendedName>
</protein>
<organism evidence="1 2">
    <name type="scientific">Rhizobium rhizoryzae</name>
    <dbReference type="NCBI Taxonomy" id="451876"/>
    <lineage>
        <taxon>Bacteria</taxon>
        <taxon>Pseudomonadati</taxon>
        <taxon>Pseudomonadota</taxon>
        <taxon>Alphaproteobacteria</taxon>
        <taxon>Hyphomicrobiales</taxon>
        <taxon>Rhizobiaceae</taxon>
        <taxon>Rhizobium/Agrobacterium group</taxon>
        <taxon>Rhizobium</taxon>
    </lineage>
</organism>
<reference evidence="1 2" key="1">
    <citation type="submission" date="2020-08" db="EMBL/GenBank/DDBJ databases">
        <title>Genomic Encyclopedia of Type Strains, Phase IV (KMG-IV): sequencing the most valuable type-strain genomes for metagenomic binning, comparative biology and taxonomic classification.</title>
        <authorList>
            <person name="Goeker M."/>
        </authorList>
    </citation>
    <scope>NUCLEOTIDE SEQUENCE [LARGE SCALE GENOMIC DNA]</scope>
    <source>
        <strain evidence="1 2">DSM 29514</strain>
    </source>
</reference>
<comment type="caution">
    <text evidence="1">The sequence shown here is derived from an EMBL/GenBank/DDBJ whole genome shotgun (WGS) entry which is preliminary data.</text>
</comment>
<evidence type="ECO:0000313" key="2">
    <source>
        <dbReference type="Proteomes" id="UP000519897"/>
    </source>
</evidence>
<name>A0A7W6LC30_9HYPH</name>
<dbReference type="AlphaFoldDB" id="A0A7W6LC30"/>
<sequence>MKVRTPLCPAGHLPLKGGDRFGAPSQSYLILSVLSDVNTSASSGFRSERVAILPISPLEGEMSGRTEGGKAPTWTLYFFKAFNSDNLKYMRANIVHSIEHFIIG</sequence>
<gene>
    <name evidence="1" type="ORF">GGQ72_000072</name>
</gene>
<dbReference type="EMBL" id="JACIEC010000001">
    <property type="protein sequence ID" value="MBB4141573.1"/>
    <property type="molecule type" value="Genomic_DNA"/>
</dbReference>